<feature type="transmembrane region" description="Helical" evidence="4">
    <location>
        <begin position="47"/>
        <end position="68"/>
    </location>
</feature>
<dbReference type="EMBL" id="UINC01047374">
    <property type="protein sequence ID" value="SVB56575.1"/>
    <property type="molecule type" value="Genomic_DNA"/>
</dbReference>
<evidence type="ECO:0000256" key="4">
    <source>
        <dbReference type="SAM" id="Phobius"/>
    </source>
</evidence>
<organism evidence="5">
    <name type="scientific">marine metagenome</name>
    <dbReference type="NCBI Taxonomy" id="408172"/>
    <lineage>
        <taxon>unclassified sequences</taxon>
        <taxon>metagenomes</taxon>
        <taxon>ecological metagenomes</taxon>
    </lineage>
</organism>
<protein>
    <recommendedName>
        <fullName evidence="6">ABC transmembrane type-1 domain-containing protein</fullName>
    </recommendedName>
</protein>
<evidence type="ECO:0000256" key="1">
    <source>
        <dbReference type="ARBA" id="ARBA00022692"/>
    </source>
</evidence>
<evidence type="ECO:0000313" key="5">
    <source>
        <dbReference type="EMBL" id="SVB56575.1"/>
    </source>
</evidence>
<accession>A0A382F1P3</accession>
<feature type="non-terminal residue" evidence="5">
    <location>
        <position position="89"/>
    </location>
</feature>
<keyword evidence="3 4" id="KW-0472">Membrane</keyword>
<feature type="non-terminal residue" evidence="5">
    <location>
        <position position="1"/>
    </location>
</feature>
<keyword evidence="2 4" id="KW-1133">Transmembrane helix</keyword>
<dbReference type="GO" id="GO:0016020">
    <property type="term" value="C:membrane"/>
    <property type="evidence" value="ECO:0007669"/>
    <property type="project" value="InterPro"/>
</dbReference>
<evidence type="ECO:0000256" key="3">
    <source>
        <dbReference type="ARBA" id="ARBA00023136"/>
    </source>
</evidence>
<dbReference type="SUPFAM" id="SSF90123">
    <property type="entry name" value="ABC transporter transmembrane region"/>
    <property type="match status" value="1"/>
</dbReference>
<dbReference type="InterPro" id="IPR036640">
    <property type="entry name" value="ABC1_TM_sf"/>
</dbReference>
<name>A0A382F1P3_9ZZZZ</name>
<dbReference type="AlphaFoldDB" id="A0A382F1P3"/>
<keyword evidence="1 4" id="KW-0812">Transmembrane</keyword>
<sequence length="89" mass="9719">VTDRTKATAQYPTETVDQQGRGNVWRTCAVLLPFLWPAGRNDLKSRVVLALISLVLAKLANLYVPLVLGRLVDDLSDLTDTTGLMLGIP</sequence>
<gene>
    <name evidence="5" type="ORF">METZ01_LOCUS209429</name>
</gene>
<evidence type="ECO:0008006" key="6">
    <source>
        <dbReference type="Google" id="ProtNLM"/>
    </source>
</evidence>
<reference evidence="5" key="1">
    <citation type="submission" date="2018-05" db="EMBL/GenBank/DDBJ databases">
        <authorList>
            <person name="Lanie J.A."/>
            <person name="Ng W.-L."/>
            <person name="Kazmierczak K.M."/>
            <person name="Andrzejewski T.M."/>
            <person name="Davidsen T.M."/>
            <person name="Wayne K.J."/>
            <person name="Tettelin H."/>
            <person name="Glass J.I."/>
            <person name="Rusch D."/>
            <person name="Podicherti R."/>
            <person name="Tsui H.-C.T."/>
            <person name="Winkler M.E."/>
        </authorList>
    </citation>
    <scope>NUCLEOTIDE SEQUENCE</scope>
</reference>
<proteinExistence type="predicted"/>
<evidence type="ECO:0000256" key="2">
    <source>
        <dbReference type="ARBA" id="ARBA00022989"/>
    </source>
</evidence>
<dbReference type="GO" id="GO:0005524">
    <property type="term" value="F:ATP binding"/>
    <property type="evidence" value="ECO:0007669"/>
    <property type="project" value="InterPro"/>
</dbReference>
<dbReference type="Gene3D" id="1.20.1560.10">
    <property type="entry name" value="ABC transporter type 1, transmembrane domain"/>
    <property type="match status" value="1"/>
</dbReference>